<feature type="transmembrane region" description="Helical" evidence="9">
    <location>
        <begin position="56"/>
        <end position="79"/>
    </location>
</feature>
<dbReference type="CDD" id="cd18580">
    <property type="entry name" value="ABC_6TM_ABCC_D2"/>
    <property type="match status" value="1"/>
</dbReference>
<dbReference type="PROSITE" id="PS50929">
    <property type="entry name" value="ABC_TM1F"/>
    <property type="match status" value="1"/>
</dbReference>
<comment type="subcellular location">
    <subcellularLocation>
        <location evidence="1">Cell membrane</location>
        <topology evidence="1">Multi-pass membrane protein</topology>
    </subcellularLocation>
</comment>
<dbReference type="InterPro" id="IPR003593">
    <property type="entry name" value="AAA+_ATPase"/>
</dbReference>
<keyword evidence="4 9" id="KW-0812">Transmembrane</keyword>
<dbReference type="InterPro" id="IPR050173">
    <property type="entry name" value="ABC_transporter_C-like"/>
</dbReference>
<dbReference type="InterPro" id="IPR044726">
    <property type="entry name" value="ABCC_6TM_D2"/>
</dbReference>
<dbReference type="PANTHER" id="PTHR24223">
    <property type="entry name" value="ATP-BINDING CASSETTE SUB-FAMILY C"/>
    <property type="match status" value="1"/>
</dbReference>
<comment type="caution">
    <text evidence="12">The sequence shown here is derived from an EMBL/GenBank/DDBJ whole genome shotgun (WGS) entry which is preliminary data.</text>
</comment>
<dbReference type="InterPro" id="IPR036640">
    <property type="entry name" value="ABC1_TM_sf"/>
</dbReference>
<feature type="transmembrane region" description="Helical" evidence="9">
    <location>
        <begin position="91"/>
        <end position="108"/>
    </location>
</feature>
<evidence type="ECO:0000256" key="8">
    <source>
        <dbReference type="ARBA" id="ARBA00023136"/>
    </source>
</evidence>
<dbReference type="PROSITE" id="PS00211">
    <property type="entry name" value="ABC_TRANSPORTER_1"/>
    <property type="match status" value="2"/>
</dbReference>
<dbReference type="Pfam" id="PF00005">
    <property type="entry name" value="ABC_tran"/>
    <property type="match status" value="2"/>
</dbReference>
<dbReference type="Gene3D" id="3.40.50.300">
    <property type="entry name" value="P-loop containing nucleotide triphosphate hydrolases"/>
    <property type="match status" value="2"/>
</dbReference>
<keyword evidence="6" id="KW-0067">ATP-binding</keyword>
<evidence type="ECO:0000256" key="1">
    <source>
        <dbReference type="ARBA" id="ARBA00004651"/>
    </source>
</evidence>
<feature type="transmembrane region" description="Helical" evidence="9">
    <location>
        <begin position="454"/>
        <end position="477"/>
    </location>
</feature>
<dbReference type="InterPro" id="IPR017871">
    <property type="entry name" value="ABC_transporter-like_CS"/>
</dbReference>
<dbReference type="Proteomes" id="UP000764110">
    <property type="component" value="Unassembled WGS sequence"/>
</dbReference>
<sequence>MIGLRPVVADLVQGLRETEMQCSKRFRVLEVIMSASGSSPCSLSLPFPLQPRPATLTLYTVMLCYQITPTIVMTAAILWTTFSSGLRASETFTALAIVVITSLSMARAMLCYPIFVSTLGCFQRIQTYLLLEERQDRRRSINDLVLSNGYPSEKHASYHSVSPVDKPPLELRAPQTSTSVMFVNASVAAAAGREPLLQGVDVSVSRGKLAVVLGRTGCGKSTFLRAIIGEANLTDGHVYVERHQVAYCDQTPWLKNVPVRANITGDHAYDKDWYKTVVDACLLADDMQQFPSGDQTPSGDNGSNLSGGQKQRIALARAVYSQASLLVLDNVLSALDRSTADAIFARLFAPGGLLRRLGSTVVMTIHSAEYIKSADQMLVIGDGGSVKSLAGLGDAEPCREDVTQWLSPALGEKVDDKGEAADEARDAGKQDLEGTSANDELLIRRHGDFRLYSFYLKSTAKWLWAIWLVTVILVAVAERLPVPNSAENLHRVLLDKVMGSTLSFLSSTSNGSLLNLFSQDMSLISQDLPLAFFRLLYSFFLLITDIGIIAAGATYISVIIPFILMCVYVIQYFYLRTSRQMRYIDLEAKTPLYTQFSEISAGLMHIRSFGWDSQCLSRSRQLLDDSQKPFYYMFCIQRWLGLVSELCVLGVATILVSVALCFRGTTSQNAMGLSLLTLIQFGDSILTLLNTWIDTETSLGAIARIKSFAETTPSEDDGGGSAELPAGYLEQGAIKMVGVTATYNSDASSTALDNVSLDIKPGQKVAVVGRTGSELTARCSGKSSLLLTILHFLNYTGLIEIDGVDVSQIPRQHLRSRITTIPQDMVELPGTLRDNVLPVTTTGTRPAASHTRDAAIDEVLARVRLKEHVYAHGGLDAPLADMGFSHGQKQLLAIARAVLHKREGGGRILLVDEATSAMDAETARVMRQVMDDVFGDCTVIAISHQPGDVESADVVLHVEDGKVT</sequence>
<dbReference type="InterPro" id="IPR027417">
    <property type="entry name" value="P-loop_NTPase"/>
</dbReference>
<dbReference type="GO" id="GO:0005524">
    <property type="term" value="F:ATP binding"/>
    <property type="evidence" value="ECO:0007669"/>
    <property type="project" value="UniProtKB-KW"/>
</dbReference>
<dbReference type="GO" id="GO:0140359">
    <property type="term" value="F:ABC-type transporter activity"/>
    <property type="evidence" value="ECO:0007669"/>
    <property type="project" value="InterPro"/>
</dbReference>
<feature type="domain" description="ABC transporter" evidence="10">
    <location>
        <begin position="180"/>
        <end position="407"/>
    </location>
</feature>
<feature type="transmembrane region" description="Helical" evidence="9">
    <location>
        <begin position="639"/>
        <end position="660"/>
    </location>
</feature>
<organism evidence="12 13">
    <name type="scientific">Metarhizium humberi</name>
    <dbReference type="NCBI Taxonomy" id="2596975"/>
    <lineage>
        <taxon>Eukaryota</taxon>
        <taxon>Fungi</taxon>
        <taxon>Dikarya</taxon>
        <taxon>Ascomycota</taxon>
        <taxon>Pezizomycotina</taxon>
        <taxon>Sordariomycetes</taxon>
        <taxon>Hypocreomycetidae</taxon>
        <taxon>Hypocreales</taxon>
        <taxon>Clavicipitaceae</taxon>
        <taxon>Metarhizium</taxon>
    </lineage>
</organism>
<dbReference type="PROSITE" id="PS50893">
    <property type="entry name" value="ABC_TRANSPORTER_2"/>
    <property type="match status" value="1"/>
</dbReference>
<dbReference type="AlphaFoldDB" id="A0A9P8MA30"/>
<name>A0A9P8MA30_9HYPO</name>
<feature type="transmembrane region" description="Helical" evidence="9">
    <location>
        <begin position="530"/>
        <end position="549"/>
    </location>
</feature>
<gene>
    <name evidence="12" type="ORF">MHUMG1_05691</name>
</gene>
<dbReference type="InterPro" id="IPR011527">
    <property type="entry name" value="ABC1_TM_dom"/>
</dbReference>
<proteinExistence type="predicted"/>
<dbReference type="GO" id="GO:0016887">
    <property type="term" value="F:ATP hydrolysis activity"/>
    <property type="evidence" value="ECO:0007669"/>
    <property type="project" value="InterPro"/>
</dbReference>
<keyword evidence="2" id="KW-0813">Transport</keyword>
<dbReference type="SMART" id="SM00382">
    <property type="entry name" value="AAA"/>
    <property type="match status" value="2"/>
</dbReference>
<evidence type="ECO:0000259" key="11">
    <source>
        <dbReference type="PROSITE" id="PS50929"/>
    </source>
</evidence>
<keyword evidence="7 9" id="KW-1133">Transmembrane helix</keyword>
<keyword evidence="8 9" id="KW-0472">Membrane</keyword>
<evidence type="ECO:0000256" key="9">
    <source>
        <dbReference type="SAM" id="Phobius"/>
    </source>
</evidence>
<dbReference type="InterPro" id="IPR003439">
    <property type="entry name" value="ABC_transporter-like_ATP-bd"/>
</dbReference>
<evidence type="ECO:0000256" key="3">
    <source>
        <dbReference type="ARBA" id="ARBA00022475"/>
    </source>
</evidence>
<evidence type="ECO:0000313" key="13">
    <source>
        <dbReference type="Proteomes" id="UP000764110"/>
    </source>
</evidence>
<protein>
    <recommendedName>
        <fullName evidence="14">ABC transporter, transmembrane domain, type 1</fullName>
    </recommendedName>
</protein>
<dbReference type="Pfam" id="PF00664">
    <property type="entry name" value="ABC_membrane"/>
    <property type="match status" value="1"/>
</dbReference>
<feature type="domain" description="ABC transmembrane type-1" evidence="11">
    <location>
        <begin position="488"/>
        <end position="697"/>
    </location>
</feature>
<dbReference type="GO" id="GO:0005886">
    <property type="term" value="C:plasma membrane"/>
    <property type="evidence" value="ECO:0007669"/>
    <property type="project" value="UniProtKB-SubCell"/>
</dbReference>
<evidence type="ECO:0000256" key="4">
    <source>
        <dbReference type="ARBA" id="ARBA00022692"/>
    </source>
</evidence>
<dbReference type="PANTHER" id="PTHR24223:SF399">
    <property type="entry name" value="ABC TRANSPORTER ATNG"/>
    <property type="match status" value="1"/>
</dbReference>
<keyword evidence="13" id="KW-1185">Reference proteome</keyword>
<evidence type="ECO:0000256" key="5">
    <source>
        <dbReference type="ARBA" id="ARBA00022741"/>
    </source>
</evidence>
<evidence type="ECO:0000256" key="7">
    <source>
        <dbReference type="ARBA" id="ARBA00022989"/>
    </source>
</evidence>
<feature type="transmembrane region" description="Helical" evidence="9">
    <location>
        <begin position="497"/>
        <end position="518"/>
    </location>
</feature>
<evidence type="ECO:0008006" key="14">
    <source>
        <dbReference type="Google" id="ProtNLM"/>
    </source>
</evidence>
<keyword evidence="5" id="KW-0547">Nucleotide-binding</keyword>
<evidence type="ECO:0000256" key="6">
    <source>
        <dbReference type="ARBA" id="ARBA00022840"/>
    </source>
</evidence>
<dbReference type="SUPFAM" id="SSF90123">
    <property type="entry name" value="ABC transporter transmembrane region"/>
    <property type="match status" value="1"/>
</dbReference>
<evidence type="ECO:0000256" key="2">
    <source>
        <dbReference type="ARBA" id="ARBA00022448"/>
    </source>
</evidence>
<evidence type="ECO:0000313" key="12">
    <source>
        <dbReference type="EMBL" id="KAH0596573.1"/>
    </source>
</evidence>
<keyword evidence="3" id="KW-1003">Cell membrane</keyword>
<reference evidence="12 13" key="1">
    <citation type="submission" date="2020-07" db="EMBL/GenBank/DDBJ databases">
        <title>Metarhizium humberi genome.</title>
        <authorList>
            <person name="Lysoe E."/>
        </authorList>
    </citation>
    <scope>NUCLEOTIDE SEQUENCE [LARGE SCALE GENOMIC DNA]</scope>
    <source>
        <strain evidence="12 13">ESALQ1638</strain>
    </source>
</reference>
<dbReference type="Gene3D" id="1.20.1560.10">
    <property type="entry name" value="ABC transporter type 1, transmembrane domain"/>
    <property type="match status" value="1"/>
</dbReference>
<accession>A0A9P8MA30</accession>
<dbReference type="EMBL" id="JACEFI010000009">
    <property type="protein sequence ID" value="KAH0596573.1"/>
    <property type="molecule type" value="Genomic_DNA"/>
</dbReference>
<evidence type="ECO:0000259" key="10">
    <source>
        <dbReference type="PROSITE" id="PS50893"/>
    </source>
</evidence>
<dbReference type="SUPFAM" id="SSF52540">
    <property type="entry name" value="P-loop containing nucleoside triphosphate hydrolases"/>
    <property type="match status" value="2"/>
</dbReference>
<feature type="transmembrane region" description="Helical" evidence="9">
    <location>
        <begin position="555"/>
        <end position="575"/>
    </location>
</feature>